<dbReference type="OrthoDB" id="9773403at2"/>
<dbReference type="InterPro" id="IPR005883">
    <property type="entry name" value="PilM"/>
</dbReference>
<dbReference type="SUPFAM" id="SSF53067">
    <property type="entry name" value="Actin-like ATPase domain"/>
    <property type="match status" value="2"/>
</dbReference>
<dbReference type="Pfam" id="PF11104">
    <property type="entry name" value="PilM_2"/>
    <property type="match status" value="1"/>
</dbReference>
<dbReference type="InterPro" id="IPR050696">
    <property type="entry name" value="FtsA/MreB"/>
</dbReference>
<organism evidence="1 2">
    <name type="scientific">Hydrogenophilus thermoluteolus</name>
    <name type="common">Pseudomonas hydrogenothermophila</name>
    <dbReference type="NCBI Taxonomy" id="297"/>
    <lineage>
        <taxon>Bacteria</taxon>
        <taxon>Pseudomonadati</taxon>
        <taxon>Pseudomonadota</taxon>
        <taxon>Hydrogenophilia</taxon>
        <taxon>Hydrogenophilales</taxon>
        <taxon>Hydrogenophilaceae</taxon>
        <taxon>Hydrogenophilus</taxon>
    </lineage>
</organism>
<sequence>MLRLGRQQKAGEGVGIDLGPSAVKAVKLQRRGQAVALASVATVPCESGWYSASGVGNQKAVVGALMKAAQMLGGVRAAVMALPDSAVMQRSVDFPVGLSEREKEELVFAELARMSPFPVEDLRADWQVVGPGVEPETERVVIVATRHERVEAMQLIAEEAGLTLSHLDVESLALRRAALRAELLSGVTALVDAGEDTIELVVWVNGERRFDRSQSFEASRIRRDLARFLRSNEAANQMVASNQWSEAAKTDVLQPFLAKFAFEVANLLKFFLTASEGVTQIDRLLLAGGVATLPGVVEAVQGMVSPPVALLNPWVKLTVAARWQEWLPVAPRFALATGLAWRG</sequence>
<dbReference type="Proteomes" id="UP000262004">
    <property type="component" value="Chromosome"/>
</dbReference>
<evidence type="ECO:0000313" key="1">
    <source>
        <dbReference type="EMBL" id="BBD77979.1"/>
    </source>
</evidence>
<dbReference type="EMBL" id="AP018558">
    <property type="protein sequence ID" value="BBD77979.1"/>
    <property type="molecule type" value="Genomic_DNA"/>
</dbReference>
<dbReference type="Gene3D" id="3.30.1490.300">
    <property type="match status" value="1"/>
</dbReference>
<reference evidence="1 2" key="1">
    <citation type="submission" date="2018-04" db="EMBL/GenBank/DDBJ databases">
        <title>Complete genome sequence of Hydrogenophilus thermoluteolus TH-1.</title>
        <authorList>
            <person name="Arai H."/>
        </authorList>
    </citation>
    <scope>NUCLEOTIDE SEQUENCE [LARGE SCALE GENOMIC DNA]</scope>
    <source>
        <strain evidence="1 2">TH-1</strain>
    </source>
</reference>
<dbReference type="InterPro" id="IPR043129">
    <property type="entry name" value="ATPase_NBD"/>
</dbReference>
<name>A0A2Z6E065_HYDTE</name>
<dbReference type="RefSeq" id="WP_119335656.1">
    <property type="nucleotide sequence ID" value="NZ_AP018558.1"/>
</dbReference>
<dbReference type="PANTHER" id="PTHR32432">
    <property type="entry name" value="CELL DIVISION PROTEIN FTSA-RELATED"/>
    <property type="match status" value="1"/>
</dbReference>
<dbReference type="Gene3D" id="3.30.420.40">
    <property type="match status" value="2"/>
</dbReference>
<protein>
    <submittedName>
        <fullName evidence="1">Pilus assembly protein PilM</fullName>
    </submittedName>
</protein>
<dbReference type="PIRSF" id="PIRSF019169">
    <property type="entry name" value="PilM"/>
    <property type="match status" value="1"/>
</dbReference>
<dbReference type="NCBIfam" id="TIGR01175">
    <property type="entry name" value="pilM"/>
    <property type="match status" value="1"/>
</dbReference>
<keyword evidence="2" id="KW-1185">Reference proteome</keyword>
<evidence type="ECO:0000313" key="2">
    <source>
        <dbReference type="Proteomes" id="UP000262004"/>
    </source>
</evidence>
<dbReference type="AlphaFoldDB" id="A0A2Z6E065"/>
<dbReference type="KEGG" id="htl:HPTL_1721"/>
<dbReference type="PANTHER" id="PTHR32432:SF3">
    <property type="entry name" value="ETHANOLAMINE UTILIZATION PROTEIN EUTJ"/>
    <property type="match status" value="1"/>
</dbReference>
<proteinExistence type="predicted"/>
<accession>A0A2Z6E065</accession>
<gene>
    <name evidence="1" type="primary">pilM</name>
    <name evidence="1" type="ORF">HPTL_1721</name>
</gene>